<evidence type="ECO:0000259" key="7">
    <source>
        <dbReference type="Pfam" id="PF12819"/>
    </source>
</evidence>
<evidence type="ECO:0000313" key="9">
    <source>
        <dbReference type="Proteomes" id="UP000032141"/>
    </source>
</evidence>
<keyword evidence="4" id="KW-1133">Transmembrane helix</keyword>
<reference evidence="8 9" key="1">
    <citation type="journal article" date="2014" name="Genome Biol.">
        <title>Transcriptome and methylome profiling reveals relics of genome dominance in the mesopolyploid Brassica oleracea.</title>
        <authorList>
            <person name="Parkin I.A."/>
            <person name="Koh C."/>
            <person name="Tang H."/>
            <person name="Robinson S.J."/>
            <person name="Kagale S."/>
            <person name="Clarke W.E."/>
            <person name="Town C.D."/>
            <person name="Nixon J."/>
            <person name="Krishnakumar V."/>
            <person name="Bidwell S.L."/>
            <person name="Denoeud F."/>
            <person name="Belcram H."/>
            <person name="Links M.G."/>
            <person name="Just J."/>
            <person name="Clarke C."/>
            <person name="Bender T."/>
            <person name="Huebert T."/>
            <person name="Mason A.S."/>
            <person name="Pires J.C."/>
            <person name="Barker G."/>
            <person name="Moore J."/>
            <person name="Walley P.G."/>
            <person name="Manoli S."/>
            <person name="Batley J."/>
            <person name="Edwards D."/>
            <person name="Nelson M.N."/>
            <person name="Wang X."/>
            <person name="Paterson A.H."/>
            <person name="King G."/>
            <person name="Bancroft I."/>
            <person name="Chalhoub B."/>
            <person name="Sharpe A.G."/>
        </authorList>
    </citation>
    <scope>NUCLEOTIDE SEQUENCE</scope>
    <source>
        <strain evidence="8 9">cv. TO1000</strain>
    </source>
</reference>
<evidence type="ECO:0000256" key="3">
    <source>
        <dbReference type="ARBA" id="ARBA00022729"/>
    </source>
</evidence>
<feature type="domain" description="Malectin-like" evidence="7">
    <location>
        <begin position="263"/>
        <end position="311"/>
    </location>
</feature>
<evidence type="ECO:0000256" key="6">
    <source>
        <dbReference type="SAM" id="SignalP"/>
    </source>
</evidence>
<evidence type="ECO:0000313" key="8">
    <source>
        <dbReference type="EnsemblPlants" id="Bo6g041300.1"/>
    </source>
</evidence>
<dbReference type="HOGENOM" id="CLU_000288_41_5_1"/>
<dbReference type="EnsemblPlants" id="Bo6g041300.1">
    <property type="protein sequence ID" value="Bo6g041300.1"/>
    <property type="gene ID" value="Bo6g041300"/>
</dbReference>
<reference evidence="8" key="2">
    <citation type="submission" date="2015-03" db="UniProtKB">
        <authorList>
            <consortium name="EnsemblPlants"/>
        </authorList>
    </citation>
    <scope>IDENTIFICATION</scope>
</reference>
<dbReference type="PANTHER" id="PTHR45631">
    <property type="entry name" value="OS07G0107800 PROTEIN-RELATED"/>
    <property type="match status" value="1"/>
</dbReference>
<dbReference type="Pfam" id="PF12819">
    <property type="entry name" value="Malectin_like"/>
    <property type="match status" value="2"/>
</dbReference>
<dbReference type="GO" id="GO:0016020">
    <property type="term" value="C:membrane"/>
    <property type="evidence" value="ECO:0007669"/>
    <property type="project" value="UniProtKB-SubCell"/>
</dbReference>
<feature type="chain" id="PRO_5002259661" description="Malectin-like domain-containing protein" evidence="6">
    <location>
        <begin position="24"/>
        <end position="345"/>
    </location>
</feature>
<dbReference type="STRING" id="109376.A0A0D3CRI9"/>
<organism evidence="8 9">
    <name type="scientific">Brassica oleracea var. oleracea</name>
    <dbReference type="NCBI Taxonomy" id="109376"/>
    <lineage>
        <taxon>Eukaryota</taxon>
        <taxon>Viridiplantae</taxon>
        <taxon>Streptophyta</taxon>
        <taxon>Embryophyta</taxon>
        <taxon>Tracheophyta</taxon>
        <taxon>Spermatophyta</taxon>
        <taxon>Magnoliopsida</taxon>
        <taxon>eudicotyledons</taxon>
        <taxon>Gunneridae</taxon>
        <taxon>Pentapetalae</taxon>
        <taxon>rosids</taxon>
        <taxon>malvids</taxon>
        <taxon>Brassicales</taxon>
        <taxon>Brassicaceae</taxon>
        <taxon>Brassiceae</taxon>
        <taxon>Brassica</taxon>
    </lineage>
</organism>
<dbReference type="AlphaFoldDB" id="A0A0D3CRI9"/>
<keyword evidence="2" id="KW-0812">Transmembrane</keyword>
<dbReference type="InterPro" id="IPR024788">
    <property type="entry name" value="Malectin-like_Carb-bd_dom"/>
</dbReference>
<dbReference type="Gramene" id="Bo6g041300.1">
    <property type="protein sequence ID" value="Bo6g041300.1"/>
    <property type="gene ID" value="Bo6g041300"/>
</dbReference>
<evidence type="ECO:0000256" key="4">
    <source>
        <dbReference type="ARBA" id="ARBA00022989"/>
    </source>
</evidence>
<feature type="domain" description="Malectin-like" evidence="7">
    <location>
        <begin position="32"/>
        <end position="261"/>
    </location>
</feature>
<protein>
    <recommendedName>
        <fullName evidence="7">Malectin-like domain-containing protein</fullName>
    </recommendedName>
</protein>
<comment type="subcellular location">
    <subcellularLocation>
        <location evidence="1">Membrane</location>
        <topology evidence="1">Single-pass membrane protein</topology>
    </subcellularLocation>
</comment>
<sequence>MKTRHWFLLLLILTLTVFGSVEAQTQAGFISLDCGLVPTTTTYTEKSTNITYKSDADYVDSGLVGKINNAYMTQLQQQTWSLRSFRDGQRNCYNLFDLTANIKYLIRATFMYGNYDVLNQLPSCDLRVGANKWFSIKITGVTNSSSYEIFHVVTQDDLQVCLVKTGPTTPFISSLELRPLNNNSYNTQSGSLMLFARIYFPSDPSSFVRYDEDIHDRGWTALTDNETTLISTDLPIDISSVYDMPQAVMKTVVIPANGSNTCYMRPPKISVSTIFNPSAVSSSNGKFSFTFTMTGNSTLPPLINAAEIYTVLDVTQLGTDNDEVSAMMNIKKTYGLSRKLSWQGD</sequence>
<feature type="signal peptide" evidence="6">
    <location>
        <begin position="1"/>
        <end position="23"/>
    </location>
</feature>
<name>A0A0D3CRI9_BRAOL</name>
<evidence type="ECO:0000256" key="5">
    <source>
        <dbReference type="ARBA" id="ARBA00023136"/>
    </source>
</evidence>
<keyword evidence="5" id="KW-0472">Membrane</keyword>
<proteinExistence type="predicted"/>
<keyword evidence="9" id="KW-1185">Reference proteome</keyword>
<evidence type="ECO:0000256" key="1">
    <source>
        <dbReference type="ARBA" id="ARBA00004167"/>
    </source>
</evidence>
<dbReference type="PANTHER" id="PTHR45631:SF193">
    <property type="entry name" value="PROTEIN KINASE FAMILY PROTEIN"/>
    <property type="match status" value="1"/>
</dbReference>
<keyword evidence="3 6" id="KW-0732">Signal</keyword>
<evidence type="ECO:0000256" key="2">
    <source>
        <dbReference type="ARBA" id="ARBA00022692"/>
    </source>
</evidence>
<accession>A0A0D3CRI9</accession>
<dbReference type="OMA" id="WIADSTR"/>
<dbReference type="Proteomes" id="UP000032141">
    <property type="component" value="Chromosome C6"/>
</dbReference>